<comment type="subcellular location">
    <subcellularLocation>
        <location evidence="1">Mitochondrion inner membrane</location>
        <topology evidence="1">Multi-pass membrane protein</topology>
    </subcellularLocation>
</comment>
<evidence type="ECO:0000256" key="8">
    <source>
        <dbReference type="ARBA" id="ARBA00023128"/>
    </source>
</evidence>
<evidence type="ECO:0000256" key="5">
    <source>
        <dbReference type="ARBA" id="ARBA00022737"/>
    </source>
</evidence>
<evidence type="ECO:0000256" key="10">
    <source>
        <dbReference type="PROSITE-ProRule" id="PRU00282"/>
    </source>
</evidence>
<evidence type="ECO:0000256" key="1">
    <source>
        <dbReference type="ARBA" id="ARBA00004448"/>
    </source>
</evidence>
<evidence type="ECO:0000256" key="6">
    <source>
        <dbReference type="ARBA" id="ARBA00022792"/>
    </source>
</evidence>
<dbReference type="Pfam" id="PF00153">
    <property type="entry name" value="Mito_carr"/>
    <property type="match status" value="2"/>
</dbReference>
<dbReference type="InParanoid" id="A0A6P8IL30"/>
<evidence type="ECO:0000256" key="4">
    <source>
        <dbReference type="ARBA" id="ARBA00022692"/>
    </source>
</evidence>
<protein>
    <submittedName>
        <fullName evidence="13">Solute carrier family 25 member 35-like</fullName>
    </submittedName>
</protein>
<dbReference type="SUPFAM" id="SSF103506">
    <property type="entry name" value="Mitochondrial carrier"/>
    <property type="match status" value="1"/>
</dbReference>
<keyword evidence="8" id="KW-0496">Mitochondrion</keyword>
<keyword evidence="5" id="KW-0677">Repeat</keyword>
<keyword evidence="12" id="KW-1185">Reference proteome</keyword>
<dbReference type="InterPro" id="IPR018108">
    <property type="entry name" value="MCP_transmembrane"/>
</dbReference>
<keyword evidence="7" id="KW-1133">Transmembrane helix</keyword>
<organism evidence="12 13">
    <name type="scientific">Actinia tenebrosa</name>
    <name type="common">Australian red waratah sea anemone</name>
    <dbReference type="NCBI Taxonomy" id="6105"/>
    <lineage>
        <taxon>Eukaryota</taxon>
        <taxon>Metazoa</taxon>
        <taxon>Cnidaria</taxon>
        <taxon>Anthozoa</taxon>
        <taxon>Hexacorallia</taxon>
        <taxon>Actiniaria</taxon>
        <taxon>Actiniidae</taxon>
        <taxon>Actinia</taxon>
    </lineage>
</organism>
<evidence type="ECO:0000313" key="13">
    <source>
        <dbReference type="RefSeq" id="XP_031567477.1"/>
    </source>
</evidence>
<evidence type="ECO:0000256" key="11">
    <source>
        <dbReference type="RuleBase" id="RU000488"/>
    </source>
</evidence>
<keyword evidence="6" id="KW-0999">Mitochondrion inner membrane</keyword>
<dbReference type="Gene3D" id="1.50.40.10">
    <property type="entry name" value="Mitochondrial carrier domain"/>
    <property type="match status" value="1"/>
</dbReference>
<comment type="similarity">
    <text evidence="2 11">Belongs to the mitochondrial carrier (TC 2.A.29) family.</text>
</comment>
<evidence type="ECO:0000313" key="12">
    <source>
        <dbReference type="Proteomes" id="UP000515163"/>
    </source>
</evidence>
<name>A0A6P8IL30_ACTTE</name>
<dbReference type="AlphaFoldDB" id="A0A6P8IL30"/>
<dbReference type="RefSeq" id="XP_031567477.1">
    <property type="nucleotide sequence ID" value="XM_031711617.1"/>
</dbReference>
<dbReference type="InterPro" id="IPR023395">
    <property type="entry name" value="MCP_dom_sf"/>
</dbReference>
<evidence type="ECO:0000256" key="2">
    <source>
        <dbReference type="ARBA" id="ARBA00006375"/>
    </source>
</evidence>
<keyword evidence="3 11" id="KW-0813">Transport</keyword>
<accession>A0A6P8IL30</accession>
<dbReference type="PANTHER" id="PTHR45928">
    <property type="entry name" value="RE38146P"/>
    <property type="match status" value="1"/>
</dbReference>
<feature type="repeat" description="Solcar" evidence="10">
    <location>
        <begin position="78"/>
        <end position="169"/>
    </location>
</feature>
<dbReference type="GO" id="GO:0005743">
    <property type="term" value="C:mitochondrial inner membrane"/>
    <property type="evidence" value="ECO:0007669"/>
    <property type="project" value="UniProtKB-SubCell"/>
</dbReference>
<feature type="repeat" description="Solcar" evidence="10">
    <location>
        <begin position="1"/>
        <end position="68"/>
    </location>
</feature>
<feature type="non-terminal residue" evidence="13">
    <location>
        <position position="1"/>
    </location>
</feature>
<dbReference type="PANTHER" id="PTHR45928:SF1">
    <property type="entry name" value="RE38146P"/>
    <property type="match status" value="1"/>
</dbReference>
<keyword evidence="9 10" id="KW-0472">Membrane</keyword>
<keyword evidence="4 10" id="KW-0812">Transmembrane</keyword>
<evidence type="ECO:0000256" key="9">
    <source>
        <dbReference type="ARBA" id="ARBA00023136"/>
    </source>
</evidence>
<evidence type="ECO:0000256" key="7">
    <source>
        <dbReference type="ARBA" id="ARBA00022989"/>
    </source>
</evidence>
<dbReference type="PROSITE" id="PS50920">
    <property type="entry name" value="SOLCAR"/>
    <property type="match status" value="2"/>
</dbReference>
<gene>
    <name evidence="13" type="primary">LOC116302332</name>
</gene>
<dbReference type="OrthoDB" id="6703404at2759"/>
<evidence type="ECO:0000256" key="3">
    <source>
        <dbReference type="ARBA" id="ARBA00022448"/>
    </source>
</evidence>
<sequence>LKTQFQSQAAHDIAVGYQHAHTGLTHAVQRIYTHHGIRGFWRGVSAGVPRNAIGTSTQLSTFDITKDFIKSGHLFRPDSWLIPALASFISSIALVVTMTPLDVVSTRLFNQSVSQSGQGILYNGILDCFRKIFYREGFSGFYKGFGPQYFRSGPQTILSLLFWEKLRKLHFDYYTVDRNQYNTES</sequence>
<reference evidence="13" key="1">
    <citation type="submission" date="2025-08" db="UniProtKB">
        <authorList>
            <consortium name="RefSeq"/>
        </authorList>
    </citation>
    <scope>IDENTIFICATION</scope>
    <source>
        <tissue evidence="13">Tentacle</tissue>
    </source>
</reference>
<dbReference type="Proteomes" id="UP000515163">
    <property type="component" value="Unplaced"/>
</dbReference>
<dbReference type="GeneID" id="116302332"/>
<dbReference type="InterPro" id="IPR051508">
    <property type="entry name" value="Mito_Carrier_Antiporter"/>
</dbReference>
<dbReference type="KEGG" id="aten:116302332"/>
<proteinExistence type="inferred from homology"/>